<evidence type="ECO:0000256" key="8">
    <source>
        <dbReference type="SAM" id="Phobius"/>
    </source>
</evidence>
<proteinExistence type="predicted"/>
<feature type="transmembrane region" description="Helical" evidence="8">
    <location>
        <begin position="129"/>
        <end position="150"/>
    </location>
</feature>
<evidence type="ECO:0000256" key="7">
    <source>
        <dbReference type="ARBA" id="ARBA00023136"/>
    </source>
</evidence>
<feature type="transmembrane region" description="Helical" evidence="8">
    <location>
        <begin position="56"/>
        <end position="75"/>
    </location>
</feature>
<keyword evidence="7 8" id="KW-0472">Membrane</keyword>
<keyword evidence="5 8" id="KW-0812">Transmembrane</keyword>
<dbReference type="InterPro" id="IPR001851">
    <property type="entry name" value="ABC_transp_permease"/>
</dbReference>
<evidence type="ECO:0000256" key="1">
    <source>
        <dbReference type="ARBA" id="ARBA00004651"/>
    </source>
</evidence>
<dbReference type="AlphaFoldDB" id="A0A2V3VV67"/>
<comment type="subcellular location">
    <subcellularLocation>
        <location evidence="1">Cell membrane</location>
        <topology evidence="1">Multi-pass membrane protein</topology>
    </subcellularLocation>
</comment>
<evidence type="ECO:0000256" key="2">
    <source>
        <dbReference type="ARBA" id="ARBA00022448"/>
    </source>
</evidence>
<dbReference type="GO" id="GO:0005886">
    <property type="term" value="C:plasma membrane"/>
    <property type="evidence" value="ECO:0007669"/>
    <property type="project" value="UniProtKB-SubCell"/>
</dbReference>
<organism evidence="9 10">
    <name type="scientific">Pseudogracilibacillus auburnensis</name>
    <dbReference type="NCBI Taxonomy" id="1494959"/>
    <lineage>
        <taxon>Bacteria</taxon>
        <taxon>Bacillati</taxon>
        <taxon>Bacillota</taxon>
        <taxon>Bacilli</taxon>
        <taxon>Bacillales</taxon>
        <taxon>Bacillaceae</taxon>
        <taxon>Pseudogracilibacillus</taxon>
    </lineage>
</organism>
<keyword evidence="3" id="KW-1003">Cell membrane</keyword>
<evidence type="ECO:0000256" key="4">
    <source>
        <dbReference type="ARBA" id="ARBA00022519"/>
    </source>
</evidence>
<evidence type="ECO:0000256" key="3">
    <source>
        <dbReference type="ARBA" id="ARBA00022475"/>
    </source>
</evidence>
<dbReference type="RefSeq" id="WP_244916533.1">
    <property type="nucleotide sequence ID" value="NZ_JBHUHB010000001.1"/>
</dbReference>
<evidence type="ECO:0000313" key="10">
    <source>
        <dbReference type="Proteomes" id="UP000247978"/>
    </source>
</evidence>
<feature type="transmembrane region" description="Helical" evidence="8">
    <location>
        <begin position="272"/>
        <end position="291"/>
    </location>
</feature>
<keyword evidence="4" id="KW-0997">Cell inner membrane</keyword>
<dbReference type="CDD" id="cd06579">
    <property type="entry name" value="TM_PBP1_transp_AraH_like"/>
    <property type="match status" value="1"/>
</dbReference>
<evidence type="ECO:0000256" key="5">
    <source>
        <dbReference type="ARBA" id="ARBA00022692"/>
    </source>
</evidence>
<sequence length="324" mass="34161">MEKTTSKDNKQKWINLLLVLDKYRVLLIFVALLIVASLLSDAFLTTSNLFNVFRQVSIIAIMSVGMTLVIITAGIDLSVGSVMAFSGAVLAGIITAGIPLPIAIIACILVGIVLGIFNGFIVAKGKVPAFIATLAVMVIARGMTLVFTQGNPIVVSDTSFRFIGAGTIFGVPFPIVLMIVIYIIMYWVLKHTTFGRYLYAIGGNEEASRLAGISVDRVKIAVYALAGFFASVSALIYTSRLMSAQPNAGAGMELDAIAAVIIGGTRLSGGRGAVTGTLIGALIMGVLDNILNLTNVSPFYQDIAKGLVILAAVLIDSKLANLKK</sequence>
<gene>
    <name evidence="9" type="ORF">DFR56_11029</name>
</gene>
<keyword evidence="10" id="KW-1185">Reference proteome</keyword>
<feature type="transmembrane region" description="Helical" evidence="8">
    <location>
        <begin position="87"/>
        <end position="117"/>
    </location>
</feature>
<keyword evidence="6 8" id="KW-1133">Transmembrane helix</keyword>
<dbReference type="Pfam" id="PF02653">
    <property type="entry name" value="BPD_transp_2"/>
    <property type="match status" value="1"/>
</dbReference>
<dbReference type="PANTHER" id="PTHR32196:SF21">
    <property type="entry name" value="ABC TRANSPORTER PERMEASE PROTEIN YPHD-RELATED"/>
    <property type="match status" value="1"/>
</dbReference>
<dbReference type="Proteomes" id="UP000247978">
    <property type="component" value="Unassembled WGS sequence"/>
</dbReference>
<comment type="caution">
    <text evidence="9">The sequence shown here is derived from an EMBL/GenBank/DDBJ whole genome shotgun (WGS) entry which is preliminary data.</text>
</comment>
<reference evidence="9 10" key="1">
    <citation type="submission" date="2018-05" db="EMBL/GenBank/DDBJ databases">
        <title>Genomic Encyclopedia of Type Strains, Phase IV (KMG-IV): sequencing the most valuable type-strain genomes for metagenomic binning, comparative biology and taxonomic classification.</title>
        <authorList>
            <person name="Goeker M."/>
        </authorList>
    </citation>
    <scope>NUCLEOTIDE SEQUENCE [LARGE SCALE GENOMIC DNA]</scope>
    <source>
        <strain evidence="9 10">DSM 28556</strain>
    </source>
</reference>
<accession>A0A2V3VV67</accession>
<evidence type="ECO:0000313" key="9">
    <source>
        <dbReference type="EMBL" id="PXW85530.1"/>
    </source>
</evidence>
<dbReference type="GO" id="GO:0022857">
    <property type="term" value="F:transmembrane transporter activity"/>
    <property type="evidence" value="ECO:0007669"/>
    <property type="project" value="InterPro"/>
</dbReference>
<keyword evidence="2" id="KW-0813">Transport</keyword>
<evidence type="ECO:0000256" key="6">
    <source>
        <dbReference type="ARBA" id="ARBA00022989"/>
    </source>
</evidence>
<feature type="transmembrane region" description="Helical" evidence="8">
    <location>
        <begin position="23"/>
        <end position="44"/>
    </location>
</feature>
<dbReference type="EMBL" id="QJJQ01000010">
    <property type="protein sequence ID" value="PXW85530.1"/>
    <property type="molecule type" value="Genomic_DNA"/>
</dbReference>
<feature type="transmembrane region" description="Helical" evidence="8">
    <location>
        <begin position="220"/>
        <end position="238"/>
    </location>
</feature>
<protein>
    <submittedName>
        <fullName evidence="9">Ribose ABC transporter membrane protein</fullName>
    </submittedName>
</protein>
<dbReference type="PANTHER" id="PTHR32196">
    <property type="entry name" value="ABC TRANSPORTER PERMEASE PROTEIN YPHD-RELATED-RELATED"/>
    <property type="match status" value="1"/>
</dbReference>
<name>A0A2V3VV67_9BACI</name>
<feature type="transmembrane region" description="Helical" evidence="8">
    <location>
        <begin position="162"/>
        <end position="189"/>
    </location>
</feature>